<feature type="compositionally biased region" description="Basic and acidic residues" evidence="1">
    <location>
        <begin position="13"/>
        <end position="24"/>
    </location>
</feature>
<evidence type="ECO:0000313" key="3">
    <source>
        <dbReference type="Proteomes" id="UP000011607"/>
    </source>
</evidence>
<gene>
    <name evidence="2" type="ORF">C446_04415</name>
</gene>
<name>M0M934_9EURY</name>
<dbReference type="AlphaFoldDB" id="M0M934"/>
<comment type="caution">
    <text evidence="2">The sequence shown here is derived from an EMBL/GenBank/DDBJ whole genome shotgun (WGS) entry which is preliminary data.</text>
</comment>
<reference evidence="2 3" key="1">
    <citation type="journal article" date="2014" name="PLoS Genet.">
        <title>Phylogenetically driven sequencing of extremely halophilic archaea reveals strategies for static and dynamic osmo-response.</title>
        <authorList>
            <person name="Becker E.A."/>
            <person name="Seitzer P.M."/>
            <person name="Tritt A."/>
            <person name="Larsen D."/>
            <person name="Krusor M."/>
            <person name="Yao A.I."/>
            <person name="Wu D."/>
            <person name="Madern D."/>
            <person name="Eisen J.A."/>
            <person name="Darling A.E."/>
            <person name="Facciotti M.T."/>
        </authorList>
    </citation>
    <scope>NUCLEOTIDE SEQUENCE [LARGE SCALE GENOMIC DNA]</scope>
    <source>
        <strain evidence="2 3">JCM 10879</strain>
    </source>
</reference>
<feature type="region of interest" description="Disordered" evidence="1">
    <location>
        <begin position="1"/>
        <end position="33"/>
    </location>
</feature>
<sequence>MDGYDRPSASKGTETDPYDRRRGESGSSGCVLP</sequence>
<dbReference type="EMBL" id="AOMA01000059">
    <property type="protein sequence ID" value="EMA42256.1"/>
    <property type="molecule type" value="Genomic_DNA"/>
</dbReference>
<protein>
    <submittedName>
        <fullName evidence="2">Uncharacterized protein</fullName>
    </submittedName>
</protein>
<proteinExistence type="predicted"/>
<dbReference type="Proteomes" id="UP000011607">
    <property type="component" value="Unassembled WGS sequence"/>
</dbReference>
<organism evidence="2 3">
    <name type="scientific">Halobiforma nitratireducens JCM 10879</name>
    <dbReference type="NCBI Taxonomy" id="1227454"/>
    <lineage>
        <taxon>Archaea</taxon>
        <taxon>Methanobacteriati</taxon>
        <taxon>Methanobacteriota</taxon>
        <taxon>Stenosarchaea group</taxon>
        <taxon>Halobacteria</taxon>
        <taxon>Halobacteriales</taxon>
        <taxon>Natrialbaceae</taxon>
        <taxon>Halobiforma</taxon>
    </lineage>
</organism>
<evidence type="ECO:0000256" key="1">
    <source>
        <dbReference type="SAM" id="MobiDB-lite"/>
    </source>
</evidence>
<accession>M0M934</accession>
<keyword evidence="3" id="KW-1185">Reference proteome</keyword>
<evidence type="ECO:0000313" key="2">
    <source>
        <dbReference type="EMBL" id="EMA42256.1"/>
    </source>
</evidence>